<keyword evidence="6" id="KW-0540">Nuclease</keyword>
<dbReference type="Gene3D" id="1.10.1670.10">
    <property type="entry name" value="Helix-hairpin-Helix base-excision DNA repair enzymes (C-terminal)"/>
    <property type="match status" value="1"/>
</dbReference>
<evidence type="ECO:0000313" key="7">
    <source>
        <dbReference type="Proteomes" id="UP000232638"/>
    </source>
</evidence>
<keyword evidence="4" id="KW-0411">Iron-sulfur</keyword>
<feature type="domain" description="HhH-GPD" evidence="5">
    <location>
        <begin position="6"/>
        <end position="163"/>
    </location>
</feature>
<dbReference type="Gene3D" id="1.10.340.30">
    <property type="entry name" value="Hypothetical protein, domain 2"/>
    <property type="match status" value="1"/>
</dbReference>
<dbReference type="PIRSF" id="PIRSF001435">
    <property type="entry name" value="Nth"/>
    <property type="match status" value="1"/>
</dbReference>
<dbReference type="OrthoDB" id="9802365at2"/>
<dbReference type="GO" id="GO:0004519">
    <property type="term" value="F:endonuclease activity"/>
    <property type="evidence" value="ECO:0007669"/>
    <property type="project" value="UniProtKB-KW"/>
</dbReference>
<dbReference type="CDD" id="cd00056">
    <property type="entry name" value="ENDO3c"/>
    <property type="match status" value="1"/>
</dbReference>
<dbReference type="GO" id="GO:0051539">
    <property type="term" value="F:4 iron, 4 sulfur cluster binding"/>
    <property type="evidence" value="ECO:0007669"/>
    <property type="project" value="UniProtKB-KW"/>
</dbReference>
<dbReference type="InterPro" id="IPR023170">
    <property type="entry name" value="HhH_base_excis_C"/>
</dbReference>
<reference evidence="6" key="1">
    <citation type="submission" date="2017-03" db="EMBL/GenBank/DDBJ databases">
        <title>Complete genome sequence of Candidatus 'Thiodictyon syntrophicum' sp. nov. strain Cad16T, a photolithoautotroph purple sulfur bacterium isolated from an alpine meromictic lake.</title>
        <authorList>
            <person name="Luedin S.M."/>
            <person name="Pothier J.F."/>
            <person name="Danza F."/>
            <person name="Storelli N."/>
            <person name="Wittwer M."/>
            <person name="Tonolla M."/>
        </authorList>
    </citation>
    <scope>NUCLEOTIDE SEQUENCE [LARGE SCALE GENOMIC DNA]</scope>
    <source>
        <strain evidence="6">Cad16T</strain>
    </source>
</reference>
<dbReference type="SMART" id="SM00478">
    <property type="entry name" value="ENDO3c"/>
    <property type="match status" value="1"/>
</dbReference>
<dbReference type="InterPro" id="IPR003265">
    <property type="entry name" value="HhH-GPD_domain"/>
</dbReference>
<dbReference type="PANTHER" id="PTHR10359:SF19">
    <property type="entry name" value="DNA REPAIR GLYCOSYLASE MJ1434-RELATED"/>
    <property type="match status" value="1"/>
</dbReference>
<dbReference type="KEGG" id="tsy:THSYN_00730"/>
<dbReference type="EMBL" id="CP020370">
    <property type="protein sequence ID" value="AUB84599.1"/>
    <property type="molecule type" value="Genomic_DNA"/>
</dbReference>
<keyword evidence="3" id="KW-0408">Iron</keyword>
<evidence type="ECO:0000256" key="1">
    <source>
        <dbReference type="ARBA" id="ARBA00022485"/>
    </source>
</evidence>
<keyword evidence="2" id="KW-0479">Metal-binding</keyword>
<keyword evidence="1" id="KW-0004">4Fe-4S</keyword>
<dbReference type="InterPro" id="IPR011257">
    <property type="entry name" value="DNA_glycosylase"/>
</dbReference>
<dbReference type="AlphaFoldDB" id="A0A2K8UGJ9"/>
<organism evidence="6 7">
    <name type="scientific">Candidatus Thiodictyon syntrophicum</name>
    <dbReference type="NCBI Taxonomy" id="1166950"/>
    <lineage>
        <taxon>Bacteria</taxon>
        <taxon>Pseudomonadati</taxon>
        <taxon>Pseudomonadota</taxon>
        <taxon>Gammaproteobacteria</taxon>
        <taxon>Chromatiales</taxon>
        <taxon>Chromatiaceae</taxon>
        <taxon>Thiodictyon</taxon>
    </lineage>
</organism>
<dbReference type="Pfam" id="PF00730">
    <property type="entry name" value="HhH-GPD"/>
    <property type="match status" value="1"/>
</dbReference>
<keyword evidence="7" id="KW-1185">Reference proteome</keyword>
<keyword evidence="6" id="KW-0255">Endonuclease</keyword>
<accession>A0A2K8UGJ9</accession>
<protein>
    <submittedName>
        <fullName evidence="6">Endonuclease</fullName>
    </submittedName>
</protein>
<dbReference type="GO" id="GO:0046872">
    <property type="term" value="F:metal ion binding"/>
    <property type="evidence" value="ECO:0007669"/>
    <property type="project" value="UniProtKB-KW"/>
</dbReference>
<dbReference type="SUPFAM" id="SSF48150">
    <property type="entry name" value="DNA-glycosylase"/>
    <property type="match status" value="1"/>
</dbReference>
<dbReference type="GO" id="GO:0006284">
    <property type="term" value="P:base-excision repair"/>
    <property type="evidence" value="ECO:0007669"/>
    <property type="project" value="InterPro"/>
</dbReference>
<keyword evidence="6" id="KW-0378">Hydrolase</keyword>
<evidence type="ECO:0000256" key="3">
    <source>
        <dbReference type="ARBA" id="ARBA00023004"/>
    </source>
</evidence>
<gene>
    <name evidence="6" type="ORF">THSYN_00730</name>
</gene>
<name>A0A2K8UGJ9_9GAMM</name>
<evidence type="ECO:0000313" key="6">
    <source>
        <dbReference type="EMBL" id="AUB84599.1"/>
    </source>
</evidence>
<dbReference type="Proteomes" id="UP000232638">
    <property type="component" value="Chromosome"/>
</dbReference>
<evidence type="ECO:0000256" key="2">
    <source>
        <dbReference type="ARBA" id="ARBA00022723"/>
    </source>
</evidence>
<evidence type="ECO:0000256" key="4">
    <source>
        <dbReference type="ARBA" id="ARBA00023014"/>
    </source>
</evidence>
<evidence type="ECO:0000259" key="5">
    <source>
        <dbReference type="SMART" id="SM00478"/>
    </source>
</evidence>
<dbReference type="PANTHER" id="PTHR10359">
    <property type="entry name" value="A/G-SPECIFIC ADENINE GLYCOSYLASE/ENDONUCLEASE III"/>
    <property type="match status" value="1"/>
</dbReference>
<proteinExistence type="predicted"/>
<sequence>MVGAVLTQNTAWTNVERALARLTGRIALTAEAILALDEADLADALRPSGYFNIKARRLRSFCEGFLAGGGLPGLAALDTAPLRRHLLAIPGVGPETADDMLLYAFARPVFVVDAYTRRVFTRLRLLRGDEGYETIRTAFETALGADVPLFNAYHALIVRHGKEVCRKHPRCDTCCLRGGCPAADEQDHALLTNARSRP</sequence>